<sequence>MVGGKLIDTIEAALQDGDADEAVSPFYSRVTRPSHGRRTRRIT</sequence>
<evidence type="ECO:0000313" key="1">
    <source>
        <dbReference type="EMBL" id="PRX58909.1"/>
    </source>
</evidence>
<evidence type="ECO:0000313" key="2">
    <source>
        <dbReference type="Proteomes" id="UP000238312"/>
    </source>
</evidence>
<proteinExistence type="predicted"/>
<dbReference type="AlphaFoldDB" id="A0A2T0MM61"/>
<protein>
    <submittedName>
        <fullName evidence="1">Uncharacterized protein</fullName>
    </submittedName>
</protein>
<name>A0A2T0MM61_9ACTN</name>
<gene>
    <name evidence="1" type="ORF">B0I32_12113</name>
</gene>
<accession>A0A2T0MM61</accession>
<reference evidence="1 2" key="1">
    <citation type="submission" date="2018-03" db="EMBL/GenBank/DDBJ databases">
        <title>Genomic Encyclopedia of Type Strains, Phase III (KMG-III): the genomes of soil and plant-associated and newly described type strains.</title>
        <authorList>
            <person name="Whitman W."/>
        </authorList>
    </citation>
    <scope>NUCLEOTIDE SEQUENCE [LARGE SCALE GENOMIC DNA]</scope>
    <source>
        <strain evidence="1 2">CGMCC 4.7104</strain>
    </source>
</reference>
<organism evidence="1 2">
    <name type="scientific">Nonomuraea fuscirosea</name>
    <dbReference type="NCBI Taxonomy" id="1291556"/>
    <lineage>
        <taxon>Bacteria</taxon>
        <taxon>Bacillati</taxon>
        <taxon>Actinomycetota</taxon>
        <taxon>Actinomycetes</taxon>
        <taxon>Streptosporangiales</taxon>
        <taxon>Streptosporangiaceae</taxon>
        <taxon>Nonomuraea</taxon>
    </lineage>
</organism>
<keyword evidence="2" id="KW-1185">Reference proteome</keyword>
<comment type="caution">
    <text evidence="1">The sequence shown here is derived from an EMBL/GenBank/DDBJ whole genome shotgun (WGS) entry which is preliminary data.</text>
</comment>
<dbReference type="Proteomes" id="UP000238312">
    <property type="component" value="Unassembled WGS sequence"/>
</dbReference>
<dbReference type="EMBL" id="PVNG01000021">
    <property type="protein sequence ID" value="PRX58909.1"/>
    <property type="molecule type" value="Genomic_DNA"/>
</dbReference>